<proteinExistence type="predicted"/>
<sequence>MCTLHRPISIHHIAVLSRSHLFWGGSKKVAIIMIIWTVGIIIGSCYPFALYNRDVLPVEIHTSHGCIVQPGNSNSIDVEIDFIVLLASETFSLGILLVKSILHRRSLKNVHSDIPKHSILTVMVRFGIGYYFCTIAITIINFVLLKQTSPSLKNFLRSRPSKYTVQSAALSHPLFGRWDLGYINFRRKRLHIRGSIREHFNFSQLPIVPLDVIINEAEIPYKIAMNLNLAARAAQSRQLSSREEPTDFQAHLLVVNQESLRCCYSCD</sequence>
<protein>
    <submittedName>
        <fullName evidence="2">Uncharacterized protein</fullName>
    </submittedName>
</protein>
<feature type="transmembrane region" description="Helical" evidence="1">
    <location>
        <begin position="122"/>
        <end position="145"/>
    </location>
</feature>
<reference evidence="2 3" key="1">
    <citation type="submission" date="2015-04" db="EMBL/GenBank/DDBJ databases">
        <title>Complete genome sequence of Schizopora paradoxa KUC8140, a cosmopolitan wood degrader in East Asia.</title>
        <authorList>
            <consortium name="DOE Joint Genome Institute"/>
            <person name="Min B."/>
            <person name="Park H."/>
            <person name="Jang Y."/>
            <person name="Kim J.-J."/>
            <person name="Kim K.H."/>
            <person name="Pangilinan J."/>
            <person name="Lipzen A."/>
            <person name="Riley R."/>
            <person name="Grigoriev I.V."/>
            <person name="Spatafora J.W."/>
            <person name="Choi I.-G."/>
        </authorList>
    </citation>
    <scope>NUCLEOTIDE SEQUENCE [LARGE SCALE GENOMIC DNA]</scope>
    <source>
        <strain evidence="2 3">KUC8140</strain>
    </source>
</reference>
<organism evidence="2 3">
    <name type="scientific">Schizopora paradoxa</name>
    <dbReference type="NCBI Taxonomy" id="27342"/>
    <lineage>
        <taxon>Eukaryota</taxon>
        <taxon>Fungi</taxon>
        <taxon>Dikarya</taxon>
        <taxon>Basidiomycota</taxon>
        <taxon>Agaricomycotina</taxon>
        <taxon>Agaricomycetes</taxon>
        <taxon>Hymenochaetales</taxon>
        <taxon>Schizoporaceae</taxon>
        <taxon>Schizopora</taxon>
    </lineage>
</organism>
<evidence type="ECO:0000256" key="1">
    <source>
        <dbReference type="SAM" id="Phobius"/>
    </source>
</evidence>
<accession>A0A0H2RHH7</accession>
<feature type="transmembrane region" description="Helical" evidence="1">
    <location>
        <begin position="29"/>
        <end position="49"/>
    </location>
</feature>
<name>A0A0H2RHH7_9AGAM</name>
<keyword evidence="1" id="KW-1133">Transmembrane helix</keyword>
<gene>
    <name evidence="2" type="ORF">SCHPADRAFT_492449</name>
</gene>
<evidence type="ECO:0000313" key="2">
    <source>
        <dbReference type="EMBL" id="KLO11022.1"/>
    </source>
</evidence>
<feature type="transmembrane region" description="Helical" evidence="1">
    <location>
        <begin position="82"/>
        <end position="102"/>
    </location>
</feature>
<evidence type="ECO:0000313" key="3">
    <source>
        <dbReference type="Proteomes" id="UP000053477"/>
    </source>
</evidence>
<dbReference type="Proteomes" id="UP000053477">
    <property type="component" value="Unassembled WGS sequence"/>
</dbReference>
<keyword evidence="1" id="KW-0472">Membrane</keyword>
<dbReference type="EMBL" id="KQ086011">
    <property type="protein sequence ID" value="KLO11022.1"/>
    <property type="molecule type" value="Genomic_DNA"/>
</dbReference>
<dbReference type="InParanoid" id="A0A0H2RHH7"/>
<dbReference type="AlphaFoldDB" id="A0A0H2RHH7"/>
<keyword evidence="3" id="KW-1185">Reference proteome</keyword>
<keyword evidence="1" id="KW-0812">Transmembrane</keyword>